<dbReference type="InterPro" id="IPR037395">
    <property type="entry name" value="GSKIP"/>
</dbReference>
<dbReference type="RefSeq" id="XP_065661066.1">
    <property type="nucleotide sequence ID" value="XM_065804994.1"/>
</dbReference>
<dbReference type="GeneID" id="100198830"/>
<feature type="domain" description="GSKIP" evidence="2">
    <location>
        <begin position="9"/>
        <end position="110"/>
    </location>
</feature>
<gene>
    <name evidence="4 5" type="primary">LOC100198830</name>
</gene>
<evidence type="ECO:0000256" key="1">
    <source>
        <dbReference type="ARBA" id="ARBA00009571"/>
    </source>
</evidence>
<reference evidence="4 5" key="1">
    <citation type="submission" date="2025-05" db="UniProtKB">
        <authorList>
            <consortium name="RefSeq"/>
        </authorList>
    </citation>
    <scope>IDENTIFICATION</scope>
</reference>
<dbReference type="Proteomes" id="UP001652625">
    <property type="component" value="Chromosome 09"/>
</dbReference>
<evidence type="ECO:0000313" key="5">
    <source>
        <dbReference type="RefSeq" id="XP_065661066.1"/>
    </source>
</evidence>
<dbReference type="InterPro" id="IPR007967">
    <property type="entry name" value="GSKIP_dom"/>
</dbReference>
<dbReference type="Gene3D" id="3.30.2280.10">
    <property type="entry name" value="Hypothetical protein (hspc210)"/>
    <property type="match status" value="1"/>
</dbReference>
<dbReference type="PANTHER" id="PTHR12490:SF4">
    <property type="entry name" value="GSK3B-INTERACTING PROTEIN"/>
    <property type="match status" value="1"/>
</dbReference>
<name>A0ABM4CH62_HYDVU</name>
<dbReference type="PANTHER" id="PTHR12490">
    <property type="entry name" value="GSK3B-INTERACTING PROTEIN"/>
    <property type="match status" value="1"/>
</dbReference>
<dbReference type="Pfam" id="PF05303">
    <property type="entry name" value="GSKIP_dom"/>
    <property type="match status" value="1"/>
</dbReference>
<organism evidence="3 4">
    <name type="scientific">Hydra vulgaris</name>
    <name type="common">Hydra</name>
    <name type="synonym">Hydra attenuata</name>
    <dbReference type="NCBI Taxonomy" id="6087"/>
    <lineage>
        <taxon>Eukaryota</taxon>
        <taxon>Metazoa</taxon>
        <taxon>Cnidaria</taxon>
        <taxon>Hydrozoa</taxon>
        <taxon>Hydroidolina</taxon>
        <taxon>Anthoathecata</taxon>
        <taxon>Aplanulata</taxon>
        <taxon>Hydridae</taxon>
        <taxon>Hydra</taxon>
    </lineage>
</organism>
<evidence type="ECO:0000313" key="4">
    <source>
        <dbReference type="RefSeq" id="XP_065661065.1"/>
    </source>
</evidence>
<dbReference type="RefSeq" id="XP_065661065.1">
    <property type="nucleotide sequence ID" value="XM_065804993.1"/>
</dbReference>
<sequence length="119" mass="13339">MEVQYMSLKEDAEVLINEVSYAVKNISISSSLPSSDYCVFLNIETKENALFTVRLSPQGFQVVSHALDKDEDGSTTYPRIYETVYSLLENISESYVTVFGNALSVKLNALKDLQEKNAE</sequence>
<keyword evidence="3" id="KW-1185">Reference proteome</keyword>
<dbReference type="InterPro" id="IPR023231">
    <property type="entry name" value="GSKIP_dom_sf"/>
</dbReference>
<accession>A0ABM4CH62</accession>
<evidence type="ECO:0000259" key="2">
    <source>
        <dbReference type="Pfam" id="PF05303"/>
    </source>
</evidence>
<evidence type="ECO:0000313" key="3">
    <source>
        <dbReference type="Proteomes" id="UP001652625"/>
    </source>
</evidence>
<protein>
    <submittedName>
        <fullName evidence="4 5">GSK3B-interacting protein isoform X2</fullName>
    </submittedName>
</protein>
<proteinExistence type="inferred from homology"/>
<dbReference type="SUPFAM" id="SSF103107">
    <property type="entry name" value="Hypothetical protein c14orf129, hspc210"/>
    <property type="match status" value="1"/>
</dbReference>
<comment type="similarity">
    <text evidence="1">Belongs to the GSKIP family.</text>
</comment>